<name>A0A0C9ZCB4_9AGAM</name>
<reference evidence="3" key="2">
    <citation type="submission" date="2015-01" db="EMBL/GenBank/DDBJ databases">
        <title>Evolutionary Origins and Diversification of the Mycorrhizal Mutualists.</title>
        <authorList>
            <consortium name="DOE Joint Genome Institute"/>
            <consortium name="Mycorrhizal Genomics Consortium"/>
            <person name="Kohler A."/>
            <person name="Kuo A."/>
            <person name="Nagy L.G."/>
            <person name="Floudas D."/>
            <person name="Copeland A."/>
            <person name="Barry K.W."/>
            <person name="Cichocki N."/>
            <person name="Veneault-Fourrey C."/>
            <person name="LaButti K."/>
            <person name="Lindquist E.A."/>
            <person name="Lipzen A."/>
            <person name="Lundell T."/>
            <person name="Morin E."/>
            <person name="Murat C."/>
            <person name="Riley R."/>
            <person name="Ohm R."/>
            <person name="Sun H."/>
            <person name="Tunlid A."/>
            <person name="Henrissat B."/>
            <person name="Grigoriev I.V."/>
            <person name="Hibbett D.S."/>
            <person name="Martin F."/>
        </authorList>
    </citation>
    <scope>NUCLEOTIDE SEQUENCE [LARGE SCALE GENOMIC DNA]</scope>
    <source>
        <strain evidence="3">441</strain>
    </source>
</reference>
<evidence type="ECO:0000256" key="1">
    <source>
        <dbReference type="SAM" id="MobiDB-lite"/>
    </source>
</evidence>
<keyword evidence="3" id="KW-1185">Reference proteome</keyword>
<dbReference type="HOGENOM" id="CLU_101082_0_0_1"/>
<reference evidence="2 3" key="1">
    <citation type="submission" date="2014-04" db="EMBL/GenBank/DDBJ databases">
        <authorList>
            <consortium name="DOE Joint Genome Institute"/>
            <person name="Kuo A."/>
            <person name="Kohler A."/>
            <person name="Costa M.D."/>
            <person name="Nagy L.G."/>
            <person name="Floudas D."/>
            <person name="Copeland A."/>
            <person name="Barry K.W."/>
            <person name="Cichocki N."/>
            <person name="Veneault-Fourrey C."/>
            <person name="LaButti K."/>
            <person name="Lindquist E.A."/>
            <person name="Lipzen A."/>
            <person name="Lundell T."/>
            <person name="Morin E."/>
            <person name="Murat C."/>
            <person name="Sun H."/>
            <person name="Tunlid A."/>
            <person name="Henrissat B."/>
            <person name="Grigoriev I.V."/>
            <person name="Hibbett D.S."/>
            <person name="Martin F."/>
            <person name="Nordberg H.P."/>
            <person name="Cantor M.N."/>
            <person name="Hua S.X."/>
        </authorList>
    </citation>
    <scope>NUCLEOTIDE SEQUENCE [LARGE SCALE GENOMIC DNA]</scope>
    <source>
        <strain evidence="2 3">441</strain>
    </source>
</reference>
<protein>
    <submittedName>
        <fullName evidence="2">Uncharacterized protein</fullName>
    </submittedName>
</protein>
<evidence type="ECO:0000313" key="3">
    <source>
        <dbReference type="Proteomes" id="UP000054018"/>
    </source>
</evidence>
<gene>
    <name evidence="2" type="ORF">PISMIDRAFT_13239</name>
</gene>
<dbReference type="EMBL" id="KN833772">
    <property type="protein sequence ID" value="KIK20062.1"/>
    <property type="molecule type" value="Genomic_DNA"/>
</dbReference>
<feature type="compositionally biased region" description="Basic and acidic residues" evidence="1">
    <location>
        <begin position="12"/>
        <end position="26"/>
    </location>
</feature>
<organism evidence="2 3">
    <name type="scientific">Pisolithus microcarpus 441</name>
    <dbReference type="NCBI Taxonomy" id="765257"/>
    <lineage>
        <taxon>Eukaryota</taxon>
        <taxon>Fungi</taxon>
        <taxon>Dikarya</taxon>
        <taxon>Basidiomycota</taxon>
        <taxon>Agaricomycotina</taxon>
        <taxon>Agaricomycetes</taxon>
        <taxon>Agaricomycetidae</taxon>
        <taxon>Boletales</taxon>
        <taxon>Sclerodermatineae</taxon>
        <taxon>Pisolithaceae</taxon>
        <taxon>Pisolithus</taxon>
    </lineage>
</organism>
<dbReference type="Proteomes" id="UP000054018">
    <property type="component" value="Unassembled WGS sequence"/>
</dbReference>
<dbReference type="AlphaFoldDB" id="A0A0C9ZCB4"/>
<feature type="region of interest" description="Disordered" evidence="1">
    <location>
        <begin position="1"/>
        <end position="26"/>
    </location>
</feature>
<evidence type="ECO:0000313" key="2">
    <source>
        <dbReference type="EMBL" id="KIK20062.1"/>
    </source>
</evidence>
<sequence length="240" mass="27517">MAPKATKGAKGKSAEGSKGKRVEDTHLMDMRKKNQPQLEETIEDVNTKNDRLKQALLGYVRFDVLEHWERIVFGKWNPRTIQKTEIAGLVESFQVNRLHRFNLTHAMPLIVPKSILKLGMYITEVKGINEVPLLQINAEAGKDWTISAAGGQHRVYALEVWLERKKKQLEDHLAMEKSIKAQDVDKIDEAELQKWNKSMKKEKDMLEGIIAYGGIRAKMGVLYTPLGNYNYKVQTIFWGK</sequence>
<accession>A0A0C9ZCB4</accession>
<dbReference type="OrthoDB" id="2690723at2759"/>
<proteinExistence type="predicted"/>